<dbReference type="EC" id="2.7.13.3" evidence="2"/>
<dbReference type="Gene3D" id="3.40.50.2300">
    <property type="match status" value="1"/>
</dbReference>
<organism evidence="13 14">
    <name type="scientific">Noviherbaspirillum album</name>
    <dbReference type="NCBI Taxonomy" id="3080276"/>
    <lineage>
        <taxon>Bacteria</taxon>
        <taxon>Pseudomonadati</taxon>
        <taxon>Pseudomonadota</taxon>
        <taxon>Betaproteobacteria</taxon>
        <taxon>Burkholderiales</taxon>
        <taxon>Oxalobacteraceae</taxon>
        <taxon>Noviherbaspirillum</taxon>
    </lineage>
</organism>
<gene>
    <name evidence="13" type="ORF">RY831_12735</name>
</gene>
<dbReference type="InterPro" id="IPR036890">
    <property type="entry name" value="HATPase_C_sf"/>
</dbReference>
<comment type="caution">
    <text evidence="13">The sequence shown here is derived from an EMBL/GenBank/DDBJ whole genome shotgun (WGS) entry which is preliminary data.</text>
</comment>
<keyword evidence="5" id="KW-0547">Nucleotide-binding</keyword>
<feature type="domain" description="Response regulatory" evidence="12">
    <location>
        <begin position="438"/>
        <end position="550"/>
    </location>
</feature>
<dbReference type="InterPro" id="IPR011006">
    <property type="entry name" value="CheY-like_superfamily"/>
</dbReference>
<dbReference type="PRINTS" id="PR00344">
    <property type="entry name" value="BCTRLSENSOR"/>
</dbReference>
<evidence type="ECO:0000256" key="9">
    <source>
        <dbReference type="PROSITE-ProRule" id="PRU00169"/>
    </source>
</evidence>
<reference evidence="13 14" key="1">
    <citation type="submission" date="2023-10" db="EMBL/GenBank/DDBJ databases">
        <title>Noviherbaspirillum sp. CPCC 100848 genome assembly.</title>
        <authorList>
            <person name="Li X.Y."/>
            <person name="Fang X.M."/>
        </authorList>
    </citation>
    <scope>NUCLEOTIDE SEQUENCE [LARGE SCALE GENOMIC DNA]</scope>
    <source>
        <strain evidence="13 14">CPCC 100848</strain>
    </source>
</reference>
<dbReference type="PROSITE" id="PS50110">
    <property type="entry name" value="RESPONSE_REGULATORY"/>
    <property type="match status" value="1"/>
</dbReference>
<dbReference type="Pfam" id="PF00512">
    <property type="entry name" value="HisKA"/>
    <property type="match status" value="1"/>
</dbReference>
<dbReference type="SMART" id="SM00448">
    <property type="entry name" value="REC"/>
    <property type="match status" value="1"/>
</dbReference>
<dbReference type="InterPro" id="IPR004358">
    <property type="entry name" value="Sig_transdc_His_kin-like_C"/>
</dbReference>
<feature type="domain" description="Histidine kinase" evidence="11">
    <location>
        <begin position="199"/>
        <end position="415"/>
    </location>
</feature>
<name>A0ABU6J998_9BURK</name>
<evidence type="ECO:0000256" key="3">
    <source>
        <dbReference type="ARBA" id="ARBA00022553"/>
    </source>
</evidence>
<keyword evidence="8" id="KW-0902">Two-component regulatory system</keyword>
<evidence type="ECO:0000313" key="14">
    <source>
        <dbReference type="Proteomes" id="UP001352263"/>
    </source>
</evidence>
<dbReference type="PANTHER" id="PTHR43065:SF46">
    <property type="entry name" value="C4-DICARBOXYLATE TRANSPORT SENSOR PROTEIN DCTB"/>
    <property type="match status" value="1"/>
</dbReference>
<dbReference type="InterPro" id="IPR001789">
    <property type="entry name" value="Sig_transdc_resp-reg_receiver"/>
</dbReference>
<feature type="coiled-coil region" evidence="10">
    <location>
        <begin position="149"/>
        <end position="183"/>
    </location>
</feature>
<dbReference type="InterPro" id="IPR003594">
    <property type="entry name" value="HATPase_dom"/>
</dbReference>
<dbReference type="InterPro" id="IPR036097">
    <property type="entry name" value="HisK_dim/P_sf"/>
</dbReference>
<dbReference type="Pfam" id="PF02518">
    <property type="entry name" value="HATPase_c"/>
    <property type="match status" value="1"/>
</dbReference>
<dbReference type="PROSITE" id="PS50109">
    <property type="entry name" value="HIS_KIN"/>
    <property type="match status" value="1"/>
</dbReference>
<dbReference type="EMBL" id="JAWIIV010000009">
    <property type="protein sequence ID" value="MEC4720021.1"/>
    <property type="molecule type" value="Genomic_DNA"/>
</dbReference>
<evidence type="ECO:0000259" key="12">
    <source>
        <dbReference type="PROSITE" id="PS50110"/>
    </source>
</evidence>
<evidence type="ECO:0000256" key="5">
    <source>
        <dbReference type="ARBA" id="ARBA00022741"/>
    </source>
</evidence>
<dbReference type="SUPFAM" id="SSF52172">
    <property type="entry name" value="CheY-like"/>
    <property type="match status" value="2"/>
</dbReference>
<evidence type="ECO:0000256" key="6">
    <source>
        <dbReference type="ARBA" id="ARBA00022777"/>
    </source>
</evidence>
<dbReference type="RefSeq" id="WP_326506736.1">
    <property type="nucleotide sequence ID" value="NZ_JAWIIV010000009.1"/>
</dbReference>
<evidence type="ECO:0000313" key="13">
    <source>
        <dbReference type="EMBL" id="MEC4720021.1"/>
    </source>
</evidence>
<dbReference type="SUPFAM" id="SSF55874">
    <property type="entry name" value="ATPase domain of HSP90 chaperone/DNA topoisomerase II/histidine kinase"/>
    <property type="match status" value="1"/>
</dbReference>
<evidence type="ECO:0000256" key="8">
    <source>
        <dbReference type="ARBA" id="ARBA00023012"/>
    </source>
</evidence>
<protein>
    <recommendedName>
        <fullName evidence="2">histidine kinase</fullName>
        <ecNumber evidence="2">2.7.13.3</ecNumber>
    </recommendedName>
</protein>
<dbReference type="SMART" id="SM00387">
    <property type="entry name" value="HATPase_c"/>
    <property type="match status" value="1"/>
</dbReference>
<proteinExistence type="predicted"/>
<evidence type="ECO:0000259" key="11">
    <source>
        <dbReference type="PROSITE" id="PS50109"/>
    </source>
</evidence>
<sequence length="563" mass="61154">MTLEHKDEERILILAPRGRDAQVIEQVLTRSGTRCTVCADYAALWQQLDLAAAALIVEEALHGVDLEPLAGKLAQQASWSDFPFVFLMSPTDGKMSTGVNTTIQALGNVILLERPINAETLRTAAASALRARRRQYQARSDLHERMRLNATLESRIAERTAELAQANDRLMQEMAERERAQIALVQTQKMEALGHLTSGISHDFNNLLSIIQGNADLVDLIAGDERIKRMANTIRKAAEQGAKLTGQLLAFSRAQPLDLKIFDLNKALEGIQDLLASSLGSGIQVRLMPTAGLPPVKADPHQIELAVLNLAINAKDAMRDIGTVIIGTGMKPATEGLVPGRDYAVISVTDTGEGINPEIIAKVFDPFFTTKPHGKGTGLGLSQVYGIAQQSGGTAKIRSEVGVGTTVEIWLPLAAPEDTVDPAPRSNVNSRHEGNRICIMVVEDDPRVRQFMVESLEILGYQVAHAEDAQVALDSIESMKPDLLITDFLMPSMTGAELVRHARRIYPDLPVIIATGYADLQAITAVIDPDVVLRKPFQLQDLSYKVQQALIKAGISTALADSD</sequence>
<dbReference type="PROSITE" id="PS50096">
    <property type="entry name" value="IQ"/>
    <property type="match status" value="1"/>
</dbReference>
<dbReference type="SUPFAM" id="SSF47384">
    <property type="entry name" value="Homodimeric domain of signal transducing histidine kinase"/>
    <property type="match status" value="1"/>
</dbReference>
<keyword evidence="10" id="KW-0175">Coiled coil</keyword>
<keyword evidence="3 9" id="KW-0597">Phosphoprotein</keyword>
<feature type="modified residue" description="4-aspartylphosphate" evidence="9">
    <location>
        <position position="487"/>
    </location>
</feature>
<dbReference type="Gene3D" id="1.10.287.130">
    <property type="match status" value="1"/>
</dbReference>
<evidence type="ECO:0000256" key="7">
    <source>
        <dbReference type="ARBA" id="ARBA00022840"/>
    </source>
</evidence>
<dbReference type="Proteomes" id="UP001352263">
    <property type="component" value="Unassembled WGS sequence"/>
</dbReference>
<keyword evidence="14" id="KW-1185">Reference proteome</keyword>
<dbReference type="InterPro" id="IPR005467">
    <property type="entry name" value="His_kinase_dom"/>
</dbReference>
<accession>A0ABU6J998</accession>
<dbReference type="InterPro" id="IPR003661">
    <property type="entry name" value="HisK_dim/P_dom"/>
</dbReference>
<dbReference type="PANTHER" id="PTHR43065">
    <property type="entry name" value="SENSOR HISTIDINE KINASE"/>
    <property type="match status" value="1"/>
</dbReference>
<keyword evidence="6" id="KW-0418">Kinase</keyword>
<dbReference type="CDD" id="cd00082">
    <property type="entry name" value="HisKA"/>
    <property type="match status" value="1"/>
</dbReference>
<dbReference type="SMART" id="SM00388">
    <property type="entry name" value="HisKA"/>
    <property type="match status" value="1"/>
</dbReference>
<evidence type="ECO:0000256" key="2">
    <source>
        <dbReference type="ARBA" id="ARBA00012438"/>
    </source>
</evidence>
<comment type="catalytic activity">
    <reaction evidence="1">
        <text>ATP + protein L-histidine = ADP + protein N-phospho-L-histidine.</text>
        <dbReference type="EC" id="2.7.13.3"/>
    </reaction>
</comment>
<evidence type="ECO:0000256" key="10">
    <source>
        <dbReference type="SAM" id="Coils"/>
    </source>
</evidence>
<keyword evidence="4" id="KW-0808">Transferase</keyword>
<dbReference type="Gene3D" id="3.30.565.10">
    <property type="entry name" value="Histidine kinase-like ATPase, C-terminal domain"/>
    <property type="match status" value="1"/>
</dbReference>
<keyword evidence="7" id="KW-0067">ATP-binding</keyword>
<evidence type="ECO:0000256" key="4">
    <source>
        <dbReference type="ARBA" id="ARBA00022679"/>
    </source>
</evidence>
<evidence type="ECO:0000256" key="1">
    <source>
        <dbReference type="ARBA" id="ARBA00000085"/>
    </source>
</evidence>
<dbReference type="Pfam" id="PF00072">
    <property type="entry name" value="Response_reg"/>
    <property type="match status" value="1"/>
</dbReference>